<accession>A0A8E2ER67</accession>
<proteinExistence type="predicted"/>
<organism evidence="2 3">
    <name type="scientific">Glonium stellatum</name>
    <dbReference type="NCBI Taxonomy" id="574774"/>
    <lineage>
        <taxon>Eukaryota</taxon>
        <taxon>Fungi</taxon>
        <taxon>Dikarya</taxon>
        <taxon>Ascomycota</taxon>
        <taxon>Pezizomycotina</taxon>
        <taxon>Dothideomycetes</taxon>
        <taxon>Pleosporomycetidae</taxon>
        <taxon>Gloniales</taxon>
        <taxon>Gloniaceae</taxon>
        <taxon>Glonium</taxon>
    </lineage>
</organism>
<keyword evidence="3" id="KW-1185">Reference proteome</keyword>
<keyword evidence="1" id="KW-1133">Transmembrane helix</keyword>
<gene>
    <name evidence="2" type="ORF">AOQ84DRAFT_160234</name>
</gene>
<evidence type="ECO:0000313" key="2">
    <source>
        <dbReference type="EMBL" id="OCL03116.1"/>
    </source>
</evidence>
<dbReference type="EMBL" id="KV750804">
    <property type="protein sequence ID" value="OCL03116.1"/>
    <property type="molecule type" value="Genomic_DNA"/>
</dbReference>
<feature type="transmembrane region" description="Helical" evidence="1">
    <location>
        <begin position="6"/>
        <end position="26"/>
    </location>
</feature>
<dbReference type="AlphaFoldDB" id="A0A8E2ER67"/>
<dbReference type="Proteomes" id="UP000250140">
    <property type="component" value="Unassembled WGS sequence"/>
</dbReference>
<reference evidence="2 3" key="1">
    <citation type="journal article" date="2016" name="Nat. Commun.">
        <title>Ectomycorrhizal ecology is imprinted in the genome of the dominant symbiotic fungus Cenococcum geophilum.</title>
        <authorList>
            <consortium name="DOE Joint Genome Institute"/>
            <person name="Peter M."/>
            <person name="Kohler A."/>
            <person name="Ohm R.A."/>
            <person name="Kuo A."/>
            <person name="Krutzmann J."/>
            <person name="Morin E."/>
            <person name="Arend M."/>
            <person name="Barry K.W."/>
            <person name="Binder M."/>
            <person name="Choi C."/>
            <person name="Clum A."/>
            <person name="Copeland A."/>
            <person name="Grisel N."/>
            <person name="Haridas S."/>
            <person name="Kipfer T."/>
            <person name="LaButti K."/>
            <person name="Lindquist E."/>
            <person name="Lipzen A."/>
            <person name="Maire R."/>
            <person name="Meier B."/>
            <person name="Mihaltcheva S."/>
            <person name="Molinier V."/>
            <person name="Murat C."/>
            <person name="Poggeler S."/>
            <person name="Quandt C.A."/>
            <person name="Sperisen C."/>
            <person name="Tritt A."/>
            <person name="Tisserant E."/>
            <person name="Crous P.W."/>
            <person name="Henrissat B."/>
            <person name="Nehls U."/>
            <person name="Egli S."/>
            <person name="Spatafora J.W."/>
            <person name="Grigoriev I.V."/>
            <person name="Martin F.M."/>
        </authorList>
    </citation>
    <scope>NUCLEOTIDE SEQUENCE [LARGE SCALE GENOMIC DNA]</scope>
    <source>
        <strain evidence="2 3">CBS 207.34</strain>
    </source>
</reference>
<evidence type="ECO:0000256" key="1">
    <source>
        <dbReference type="SAM" id="Phobius"/>
    </source>
</evidence>
<keyword evidence="1" id="KW-0812">Transmembrane</keyword>
<sequence>MVAVGQIYLGALPWYFALVLCLPTWYKTLGSARVEPCRVIGTSSSHSGPRLGYPGTLKRQNIKTSKHQNIKIVDHKSVHDAWNPWSSPSPTSLWCKTSLVAMSPCCMRAFLPTPILVEFFSLIALRSRYALAGRIEHGNMYMKIKKQSRRYLP</sequence>
<name>A0A8E2ER67_9PEZI</name>
<keyword evidence="1" id="KW-0472">Membrane</keyword>
<protein>
    <submittedName>
        <fullName evidence="2">Uncharacterized protein</fullName>
    </submittedName>
</protein>
<evidence type="ECO:0000313" key="3">
    <source>
        <dbReference type="Proteomes" id="UP000250140"/>
    </source>
</evidence>